<evidence type="ECO:0000256" key="1">
    <source>
        <dbReference type="SAM" id="MobiDB-lite"/>
    </source>
</evidence>
<evidence type="ECO:0000313" key="4">
    <source>
        <dbReference type="Proteomes" id="UP001500689"/>
    </source>
</evidence>
<feature type="domain" description="Type VII secretion system protein EccE" evidence="2">
    <location>
        <begin position="263"/>
        <end position="332"/>
    </location>
</feature>
<dbReference type="Pfam" id="PF11203">
    <property type="entry name" value="EccE"/>
    <property type="match status" value="1"/>
</dbReference>
<evidence type="ECO:0000259" key="2">
    <source>
        <dbReference type="Pfam" id="PF11203"/>
    </source>
</evidence>
<feature type="region of interest" description="Disordered" evidence="1">
    <location>
        <begin position="63"/>
        <end position="83"/>
    </location>
</feature>
<evidence type="ECO:0000313" key="3">
    <source>
        <dbReference type="EMBL" id="GAA3583453.1"/>
    </source>
</evidence>
<proteinExistence type="predicted"/>
<organism evidence="3 4">
    <name type="scientific">Amycolatopsis ultiminotia</name>
    <dbReference type="NCBI Taxonomy" id="543629"/>
    <lineage>
        <taxon>Bacteria</taxon>
        <taxon>Bacillati</taxon>
        <taxon>Actinomycetota</taxon>
        <taxon>Actinomycetes</taxon>
        <taxon>Pseudonocardiales</taxon>
        <taxon>Pseudonocardiaceae</taxon>
        <taxon>Amycolatopsis</taxon>
    </lineage>
</organism>
<accession>A0ABP6YIS0</accession>
<feature type="compositionally biased region" description="Pro residues" evidence="1">
    <location>
        <begin position="63"/>
        <end position="78"/>
    </location>
</feature>
<feature type="region of interest" description="Disordered" evidence="1">
    <location>
        <begin position="1"/>
        <end position="23"/>
    </location>
</feature>
<protein>
    <recommendedName>
        <fullName evidence="2">Type VII secretion system protein EccE domain-containing protein</fullName>
    </recommendedName>
</protein>
<dbReference type="Proteomes" id="UP001500689">
    <property type="component" value="Unassembled WGS sequence"/>
</dbReference>
<gene>
    <name evidence="3" type="ORF">GCM10022222_80280</name>
</gene>
<dbReference type="RefSeq" id="WP_344868715.1">
    <property type="nucleotide sequence ID" value="NZ_BAAAZN010000028.1"/>
</dbReference>
<keyword evidence="4" id="KW-1185">Reference proteome</keyword>
<reference evidence="4" key="1">
    <citation type="journal article" date="2019" name="Int. J. Syst. Evol. Microbiol.">
        <title>The Global Catalogue of Microorganisms (GCM) 10K type strain sequencing project: providing services to taxonomists for standard genome sequencing and annotation.</title>
        <authorList>
            <consortium name="The Broad Institute Genomics Platform"/>
            <consortium name="The Broad Institute Genome Sequencing Center for Infectious Disease"/>
            <person name="Wu L."/>
            <person name="Ma J."/>
        </authorList>
    </citation>
    <scope>NUCLEOTIDE SEQUENCE [LARGE SCALE GENOMIC DNA]</scope>
    <source>
        <strain evidence="4">JCM 16898</strain>
    </source>
</reference>
<name>A0ABP6YIS0_9PSEU</name>
<dbReference type="InterPro" id="IPR050051">
    <property type="entry name" value="EccE_dom"/>
</dbReference>
<sequence>MDGREQAVPAWAGPARPDQAPRAAGAPVLVVSAAATAAPAYVRTPAPPATFAAAAPAPALPRAVPPPPRPVPPRPAPAPVAQRRPVPPAARIELPQVVCWQLSVVTVLATLDRPWPVLTAASAAAVILLALTTIRVRGKWLYELAGLGCRFLLRRRRHDLPDSTAKATALIGLLLPGSTVRPLETAQGTTAAISHAHGLTALLAPDRPVDPRTFPSPAALLPPSNDEDPGFAVQVAFHAGTRPDSPARMWLAAGAIRSADVPGDDELELALRNALRRIRRALGRAGMPAGPPAEDSVSAALTALSHVSGGRNELREDWRFWRTGPVSQSCFTLEGWAALAEPTAAALTVRLLTPVAGVAVSLTLAARTGGERSAVLRLAATTEAAVDATAARLTQLLVPAGIRLSRHDGGHFPAVAASLPIGGFPR</sequence>
<comment type="caution">
    <text evidence="3">The sequence shown here is derived from an EMBL/GenBank/DDBJ whole genome shotgun (WGS) entry which is preliminary data.</text>
</comment>
<dbReference type="EMBL" id="BAAAZN010000028">
    <property type="protein sequence ID" value="GAA3583453.1"/>
    <property type="molecule type" value="Genomic_DNA"/>
</dbReference>